<evidence type="ECO:0000256" key="1">
    <source>
        <dbReference type="ARBA" id="ARBA00006484"/>
    </source>
</evidence>
<dbReference type="PANTHER" id="PTHR43943">
    <property type="entry name" value="DEHYDROGENASE/REDUCTASE (SDR FAMILY) MEMBER 4"/>
    <property type="match status" value="1"/>
</dbReference>
<evidence type="ECO:0000313" key="2">
    <source>
        <dbReference type="EMBL" id="MBP2384341.1"/>
    </source>
</evidence>
<dbReference type="Pfam" id="PF13561">
    <property type="entry name" value="adh_short_C2"/>
    <property type="match status" value="1"/>
</dbReference>
<organism evidence="2 3">
    <name type="scientific">Brachybacterium sacelli</name>
    <dbReference type="NCBI Taxonomy" id="173364"/>
    <lineage>
        <taxon>Bacteria</taxon>
        <taxon>Bacillati</taxon>
        <taxon>Actinomycetota</taxon>
        <taxon>Actinomycetes</taxon>
        <taxon>Micrococcales</taxon>
        <taxon>Dermabacteraceae</taxon>
        <taxon>Brachybacterium</taxon>
    </lineage>
</organism>
<dbReference type="InterPro" id="IPR036291">
    <property type="entry name" value="NAD(P)-bd_dom_sf"/>
</dbReference>
<gene>
    <name evidence="2" type="ORF">JOF43_004330</name>
</gene>
<dbReference type="Gene3D" id="3.40.50.720">
    <property type="entry name" value="NAD(P)-binding Rossmann-like Domain"/>
    <property type="match status" value="1"/>
</dbReference>
<dbReference type="SUPFAM" id="SSF51735">
    <property type="entry name" value="NAD(P)-binding Rossmann-fold domains"/>
    <property type="match status" value="1"/>
</dbReference>
<dbReference type="PRINTS" id="PR00081">
    <property type="entry name" value="GDHRDH"/>
</dbReference>
<name>A0ABS4X7Q7_9MICO</name>
<protein>
    <submittedName>
        <fullName evidence="2">NAD(P)-dependent dehydrogenase (Short-subunit alcohol dehydrogenase family)</fullName>
    </submittedName>
</protein>
<dbReference type="CDD" id="cd05233">
    <property type="entry name" value="SDR_c"/>
    <property type="match status" value="1"/>
</dbReference>
<accession>A0ABS4X7Q7</accession>
<dbReference type="PANTHER" id="PTHR43943:SF2">
    <property type="entry name" value="DEHYDROGENASE_REDUCTASE 4"/>
    <property type="match status" value="1"/>
</dbReference>
<comment type="similarity">
    <text evidence="1">Belongs to the short-chain dehydrogenases/reductases (SDR) family.</text>
</comment>
<dbReference type="EMBL" id="JAGIOD010000002">
    <property type="protein sequence ID" value="MBP2384341.1"/>
    <property type="molecule type" value="Genomic_DNA"/>
</dbReference>
<evidence type="ECO:0000313" key="3">
    <source>
        <dbReference type="Proteomes" id="UP001519290"/>
    </source>
</evidence>
<keyword evidence="3" id="KW-1185">Reference proteome</keyword>
<sequence>MEEVTVDFFDRMMAVNVRAAFLQLAALTQHLNDGASIVITSSTGSVEGSPVATVYAATKGAIESAARGWATALAPRNIRVNVLVPGNVDTDFRRFMDDDTRETFNRDVIGRVPLSRAGTPDEAAAVALFLLGDDAAYVTGSRYFVDGGLSKR</sequence>
<reference evidence="2 3" key="1">
    <citation type="submission" date="2021-03" db="EMBL/GenBank/DDBJ databases">
        <title>Sequencing the genomes of 1000 actinobacteria strains.</title>
        <authorList>
            <person name="Klenk H.-P."/>
        </authorList>
    </citation>
    <scope>NUCLEOTIDE SEQUENCE [LARGE SCALE GENOMIC DNA]</scope>
    <source>
        <strain evidence="2 3">DSM 14566</strain>
    </source>
</reference>
<dbReference type="InterPro" id="IPR002347">
    <property type="entry name" value="SDR_fam"/>
</dbReference>
<proteinExistence type="inferred from homology"/>
<comment type="caution">
    <text evidence="2">The sequence shown here is derived from an EMBL/GenBank/DDBJ whole genome shotgun (WGS) entry which is preliminary data.</text>
</comment>
<dbReference type="Proteomes" id="UP001519290">
    <property type="component" value="Unassembled WGS sequence"/>
</dbReference>